<gene>
    <name evidence="6" type="ORF">A4X09_0g6415</name>
</gene>
<dbReference type="EMBL" id="LWDG02000409">
    <property type="protein sequence ID" value="KAE8265927.1"/>
    <property type="molecule type" value="Genomic_DNA"/>
</dbReference>
<name>A0A8X7N2U0_9BASI</name>
<evidence type="ECO:0000313" key="7">
    <source>
        <dbReference type="Proteomes" id="UP000078113"/>
    </source>
</evidence>
<dbReference type="GO" id="GO:0006312">
    <property type="term" value="P:mitotic recombination"/>
    <property type="evidence" value="ECO:0007669"/>
    <property type="project" value="TreeGrafter"/>
</dbReference>
<dbReference type="PANTHER" id="PTHR12132:SF1">
    <property type="entry name" value="DNA REPAIR PROTEIN RAD52 HOMOLOG"/>
    <property type="match status" value="1"/>
</dbReference>
<feature type="region of interest" description="Disordered" evidence="5">
    <location>
        <begin position="165"/>
        <end position="190"/>
    </location>
</feature>
<dbReference type="SUPFAM" id="SSF54768">
    <property type="entry name" value="dsRNA-binding domain-like"/>
    <property type="match status" value="1"/>
</dbReference>
<feature type="region of interest" description="Disordered" evidence="5">
    <location>
        <begin position="114"/>
        <end position="137"/>
    </location>
</feature>
<evidence type="ECO:0000256" key="1">
    <source>
        <dbReference type="ARBA" id="ARBA00006638"/>
    </source>
</evidence>
<dbReference type="GO" id="GO:0045002">
    <property type="term" value="P:double-strand break repair via single-strand annealing"/>
    <property type="evidence" value="ECO:0007669"/>
    <property type="project" value="TreeGrafter"/>
</dbReference>
<comment type="caution">
    <text evidence="6">The sequence shown here is derived from an EMBL/GenBank/DDBJ whole genome shotgun (WGS) entry which is preliminary data.</text>
</comment>
<reference evidence="6" key="2">
    <citation type="journal article" date="2019" name="IMA Fungus">
        <title>Genome sequencing and comparison of five Tilletia species to identify candidate genes for the detection of regulated species infecting wheat.</title>
        <authorList>
            <person name="Nguyen H.D.T."/>
            <person name="Sultana T."/>
            <person name="Kesanakurti P."/>
            <person name="Hambleton S."/>
        </authorList>
    </citation>
    <scope>NUCLEOTIDE SEQUENCE</scope>
    <source>
        <strain evidence="6">DAOMC 236422</strain>
    </source>
</reference>
<sequence>MIRRIRRECGRSSHATSASTKASRAGVCTAPVRIPVEVSPVQVQGLLHRWIEGDLAKDVFELNVWSSSIVSIDVDYLEEYLQTGRGAVGVSVTTQVTLRNVIFHEDVGYGGKDNSRSHWSGTVVTQPSEASSTSRSRSGARLKIILLGPNGASRVKKDQAVRQMKGSPGELMFELRTADQTSAATSYKPA</sequence>
<feature type="compositionally biased region" description="Low complexity" evidence="5">
    <location>
        <begin position="128"/>
        <end position="137"/>
    </location>
</feature>
<comment type="similarity">
    <text evidence="1">Belongs to the RAD52 family.</text>
</comment>
<keyword evidence="3" id="KW-0233">DNA recombination</keyword>
<evidence type="ECO:0000313" key="6">
    <source>
        <dbReference type="EMBL" id="KAE8265927.1"/>
    </source>
</evidence>
<feature type="compositionally biased region" description="Polar residues" evidence="5">
    <location>
        <begin position="178"/>
        <end position="190"/>
    </location>
</feature>
<evidence type="ECO:0000256" key="3">
    <source>
        <dbReference type="ARBA" id="ARBA00023172"/>
    </source>
</evidence>
<keyword evidence="2" id="KW-0227">DNA damage</keyword>
<dbReference type="Pfam" id="PF04098">
    <property type="entry name" value="Rad52_Rad22"/>
    <property type="match status" value="1"/>
</dbReference>
<organism evidence="6 7">
    <name type="scientific">Tilletia walkeri</name>
    <dbReference type="NCBI Taxonomy" id="117179"/>
    <lineage>
        <taxon>Eukaryota</taxon>
        <taxon>Fungi</taxon>
        <taxon>Dikarya</taxon>
        <taxon>Basidiomycota</taxon>
        <taxon>Ustilaginomycotina</taxon>
        <taxon>Exobasidiomycetes</taxon>
        <taxon>Tilletiales</taxon>
        <taxon>Tilletiaceae</taxon>
        <taxon>Tilletia</taxon>
    </lineage>
</organism>
<feature type="compositionally biased region" description="Polar residues" evidence="5">
    <location>
        <begin position="117"/>
        <end position="127"/>
    </location>
</feature>
<dbReference type="Proteomes" id="UP000078113">
    <property type="component" value="Unassembled WGS sequence"/>
</dbReference>
<dbReference type="GO" id="GO:0000724">
    <property type="term" value="P:double-strand break repair via homologous recombination"/>
    <property type="evidence" value="ECO:0007669"/>
    <property type="project" value="TreeGrafter"/>
</dbReference>
<protein>
    <submittedName>
        <fullName evidence="6">Uncharacterized protein</fullName>
    </submittedName>
</protein>
<evidence type="ECO:0000256" key="5">
    <source>
        <dbReference type="SAM" id="MobiDB-lite"/>
    </source>
</evidence>
<dbReference type="PANTHER" id="PTHR12132">
    <property type="entry name" value="DNA REPAIR AND RECOMBINATION PROTEIN RAD52, RAD59"/>
    <property type="match status" value="1"/>
</dbReference>
<dbReference type="Gene3D" id="3.30.390.80">
    <property type="entry name" value="DNA repair protein Rad52/59/22"/>
    <property type="match status" value="1"/>
</dbReference>
<keyword evidence="7" id="KW-1185">Reference proteome</keyword>
<dbReference type="InterPro" id="IPR042525">
    <property type="entry name" value="Rad52_Rad59_Rad22_sf"/>
</dbReference>
<evidence type="ECO:0000256" key="4">
    <source>
        <dbReference type="ARBA" id="ARBA00023204"/>
    </source>
</evidence>
<proteinExistence type="inferred from homology"/>
<dbReference type="AlphaFoldDB" id="A0A8X7N2U0"/>
<dbReference type="InterPro" id="IPR007232">
    <property type="entry name" value="Rad52_Rad59_Rad22"/>
</dbReference>
<keyword evidence="4" id="KW-0234">DNA repair</keyword>
<evidence type="ECO:0000256" key="2">
    <source>
        <dbReference type="ARBA" id="ARBA00022763"/>
    </source>
</evidence>
<accession>A0A8X7N2U0</accession>
<dbReference type="GO" id="GO:0005634">
    <property type="term" value="C:nucleus"/>
    <property type="evidence" value="ECO:0007669"/>
    <property type="project" value="TreeGrafter"/>
</dbReference>
<dbReference type="InterPro" id="IPR041247">
    <property type="entry name" value="Rad52_fam"/>
</dbReference>
<reference evidence="6" key="1">
    <citation type="submission" date="2016-04" db="EMBL/GenBank/DDBJ databases">
        <authorList>
            <person name="Nguyen H.D."/>
            <person name="Samba Siva P."/>
            <person name="Cullis J."/>
            <person name="Levesque C.A."/>
            <person name="Hambleton S."/>
        </authorList>
    </citation>
    <scope>NUCLEOTIDE SEQUENCE</scope>
    <source>
        <strain evidence="6">DAOMC 236422</strain>
    </source>
</reference>